<organism evidence="2 3">
    <name type="scientific">Candidatus Promineifilum breve</name>
    <dbReference type="NCBI Taxonomy" id="1806508"/>
    <lineage>
        <taxon>Bacteria</taxon>
        <taxon>Bacillati</taxon>
        <taxon>Chloroflexota</taxon>
        <taxon>Ardenticatenia</taxon>
        <taxon>Candidatus Promineifilales</taxon>
        <taxon>Candidatus Promineifilaceae</taxon>
        <taxon>Candidatus Promineifilum</taxon>
    </lineage>
</organism>
<accession>A0A160T2H5</accession>
<dbReference type="Gene3D" id="1.20.120.1600">
    <property type="match status" value="1"/>
</dbReference>
<dbReference type="PANTHER" id="PTHR43316:SF3">
    <property type="entry name" value="HALOACID DEHALOGENASE, TYPE II (AFU_ORTHOLOGUE AFUA_2G07750)-RELATED"/>
    <property type="match status" value="1"/>
</dbReference>
<keyword evidence="3" id="KW-1185">Reference proteome</keyword>
<dbReference type="InterPro" id="IPR051540">
    <property type="entry name" value="S-2-haloacid_dehalogenase"/>
</dbReference>
<dbReference type="InterPro" id="IPR023214">
    <property type="entry name" value="HAD_sf"/>
</dbReference>
<dbReference type="RefSeq" id="WP_095042341.1">
    <property type="nucleotide sequence ID" value="NZ_LN890655.1"/>
</dbReference>
<dbReference type="Proteomes" id="UP000215027">
    <property type="component" value="Chromosome I"/>
</dbReference>
<evidence type="ECO:0000313" key="2">
    <source>
        <dbReference type="EMBL" id="CUS02765.2"/>
    </source>
</evidence>
<dbReference type="KEGG" id="pbf:CFX0092_A0887"/>
<gene>
    <name evidence="2" type="ORF">CFX0092_A0887</name>
</gene>
<dbReference type="SFLD" id="SFLDG01129">
    <property type="entry name" value="C1.5:_HAD__Beta-PGM__Phosphata"/>
    <property type="match status" value="1"/>
</dbReference>
<reference evidence="2" key="1">
    <citation type="submission" date="2016-01" db="EMBL/GenBank/DDBJ databases">
        <authorList>
            <person name="Mcilroy J.S."/>
            <person name="Karst M S."/>
            <person name="Albertsen M."/>
        </authorList>
    </citation>
    <scope>NUCLEOTIDE SEQUENCE</scope>
    <source>
        <strain evidence="2">Cfx-K</strain>
    </source>
</reference>
<dbReference type="InterPro" id="IPR036412">
    <property type="entry name" value="HAD-like_sf"/>
</dbReference>
<protein>
    <submittedName>
        <fullName evidence="2">Haloacid dehalogenase domain protein hydrolase</fullName>
    </submittedName>
</protein>
<dbReference type="Pfam" id="PF00702">
    <property type="entry name" value="Hydrolase"/>
    <property type="match status" value="1"/>
</dbReference>
<dbReference type="SFLD" id="SFLDS00003">
    <property type="entry name" value="Haloacid_Dehalogenase"/>
    <property type="match status" value="1"/>
</dbReference>
<dbReference type="GO" id="GO:0016787">
    <property type="term" value="F:hydrolase activity"/>
    <property type="evidence" value="ECO:0007669"/>
    <property type="project" value="UniProtKB-KW"/>
</dbReference>
<keyword evidence="1 2" id="KW-0378">Hydrolase</keyword>
<dbReference type="PANTHER" id="PTHR43316">
    <property type="entry name" value="HYDROLASE, HALOACID DELAHOGENASE-RELATED"/>
    <property type="match status" value="1"/>
</dbReference>
<proteinExistence type="predicted"/>
<dbReference type="EMBL" id="LN890655">
    <property type="protein sequence ID" value="CUS02765.2"/>
    <property type="molecule type" value="Genomic_DNA"/>
</dbReference>
<sequence>MIQALLLDLDDTLLGNDIDTFMKGYFALLSAYARPLFDEATFLPHLIQATQAVIADTDPRRANHEVFWQAFEGLTGGRRAELEPFFQRFYDTEFARLRPSTVARPAAAALVGAALDRGLAVVIATNPLFPRVAIEQRLAWAGIAVGDHDYALVTTYENMHAAKPQPAYYREILAAVGHAPAQALMVGDDWRNDINPAATTGLHTYWIAAADAAPPDPALISGQGTLDDLLGLVAGGWLEQLGAPA</sequence>
<evidence type="ECO:0000313" key="3">
    <source>
        <dbReference type="Proteomes" id="UP000215027"/>
    </source>
</evidence>
<dbReference type="SUPFAM" id="SSF56784">
    <property type="entry name" value="HAD-like"/>
    <property type="match status" value="1"/>
</dbReference>
<evidence type="ECO:0000256" key="1">
    <source>
        <dbReference type="ARBA" id="ARBA00022801"/>
    </source>
</evidence>
<dbReference type="AlphaFoldDB" id="A0A160T2H5"/>
<dbReference type="Gene3D" id="3.40.50.1000">
    <property type="entry name" value="HAD superfamily/HAD-like"/>
    <property type="match status" value="1"/>
</dbReference>
<name>A0A160T2H5_9CHLR</name>
<dbReference type="OrthoDB" id="156023at2"/>